<protein>
    <submittedName>
        <fullName evidence="1">Uncharacterized protein</fullName>
    </submittedName>
</protein>
<dbReference type="EMBL" id="OX451736">
    <property type="protein sequence ID" value="CAI8590906.1"/>
    <property type="molecule type" value="Genomic_DNA"/>
</dbReference>
<dbReference type="PANTHER" id="PTHR11439:SF455">
    <property type="entry name" value="RLK (RECEPTOR-LIKE PROTEIN KINASE) 8, PUTATIVE-RELATED"/>
    <property type="match status" value="1"/>
</dbReference>
<dbReference type="CDD" id="cd09272">
    <property type="entry name" value="RNase_HI_RT_Ty1"/>
    <property type="match status" value="1"/>
</dbReference>
<gene>
    <name evidence="1" type="ORF">VFH_I463040</name>
</gene>
<name>A0AAV0YXG9_VICFA</name>
<evidence type="ECO:0000313" key="2">
    <source>
        <dbReference type="Proteomes" id="UP001157006"/>
    </source>
</evidence>
<dbReference type="PANTHER" id="PTHR11439">
    <property type="entry name" value="GAG-POL-RELATED RETROTRANSPOSON"/>
    <property type="match status" value="1"/>
</dbReference>
<keyword evidence="2" id="KW-1185">Reference proteome</keyword>
<dbReference type="AlphaFoldDB" id="A0AAV0YXG9"/>
<accession>A0AAV0YXG9</accession>
<organism evidence="1 2">
    <name type="scientific">Vicia faba</name>
    <name type="common">Broad bean</name>
    <name type="synonym">Faba vulgaris</name>
    <dbReference type="NCBI Taxonomy" id="3906"/>
    <lineage>
        <taxon>Eukaryota</taxon>
        <taxon>Viridiplantae</taxon>
        <taxon>Streptophyta</taxon>
        <taxon>Embryophyta</taxon>
        <taxon>Tracheophyta</taxon>
        <taxon>Spermatophyta</taxon>
        <taxon>Magnoliopsida</taxon>
        <taxon>eudicotyledons</taxon>
        <taxon>Gunneridae</taxon>
        <taxon>Pentapetalae</taxon>
        <taxon>rosids</taxon>
        <taxon>fabids</taxon>
        <taxon>Fabales</taxon>
        <taxon>Fabaceae</taxon>
        <taxon>Papilionoideae</taxon>
        <taxon>50 kb inversion clade</taxon>
        <taxon>NPAAA clade</taxon>
        <taxon>Hologalegina</taxon>
        <taxon>IRL clade</taxon>
        <taxon>Fabeae</taxon>
        <taxon>Vicia</taxon>
    </lineage>
</organism>
<proteinExistence type="predicted"/>
<evidence type="ECO:0000313" key="1">
    <source>
        <dbReference type="EMBL" id="CAI8590906.1"/>
    </source>
</evidence>
<dbReference type="Proteomes" id="UP001157006">
    <property type="component" value="Chromosome 1L"/>
</dbReference>
<sequence>MVHDLTSKLHNMFALKKLGRPSYFLGIEVKFCSNGSLLLTQSKYIRDLLIKANVVNANGVPTPMLNICKLNRHRSNSFSDAQLYRSIIGALQYVILTRPDIVFSVNKDFQFMTNPLDTHWYAVRRILCYLSGTSGYGLLLSPSVSTPNFSLGVCSDSDWPSDPDDRRSPSGSCLIFGPNLVSWSSKKQSLVARSILHNPMLHARTKHIELDIHFIRECVVAKRMSIQHVLAAAQLADTLTKPLGTATFQDLQAKLKVVCQALHPSF</sequence>
<reference evidence="1 2" key="1">
    <citation type="submission" date="2023-01" db="EMBL/GenBank/DDBJ databases">
        <authorList>
            <person name="Kreplak J."/>
        </authorList>
    </citation>
    <scope>NUCLEOTIDE SEQUENCE [LARGE SCALE GENOMIC DNA]</scope>
</reference>